<evidence type="ECO:0000313" key="3">
    <source>
        <dbReference type="Proteomes" id="UP000029121"/>
    </source>
</evidence>
<dbReference type="InterPro" id="IPR053781">
    <property type="entry name" value="F-box_AtFBL13-like"/>
</dbReference>
<dbReference type="PROSITE" id="PS50181">
    <property type="entry name" value="FBOX"/>
    <property type="match status" value="1"/>
</dbReference>
<evidence type="ECO:0000313" key="2">
    <source>
        <dbReference type="EMBL" id="EOA17304.1"/>
    </source>
</evidence>
<keyword evidence="3" id="KW-1185">Reference proteome</keyword>
<sequence length="251" mass="28785">MGSRKKGFDDYGDRISGLPDAMLCHILSFLPTKEAASTTVLAKRWKPLLAFVPNLDFDDSFCFNPPRTYEETRYSSVSFIGFVDSVLALQAKTKAPLKRFHVKCENVVDQYSVLDWIPKVLKRGVLDIYLDIPSSSGFCENSSFYPLPSKMFESKTLVRLKIQFEDGVYIHVKRGVSLPKLKTLHLDYFKIETSTFNKLLSACHVLEELVLVNLMWDEDSEPEPCPVTVSIPTLKRLKFCRYEDCYEANFH</sequence>
<dbReference type="SUPFAM" id="SSF81383">
    <property type="entry name" value="F-box domain"/>
    <property type="match status" value="1"/>
</dbReference>
<dbReference type="EMBL" id="KB870811">
    <property type="protein sequence ID" value="EOA17304.1"/>
    <property type="molecule type" value="Genomic_DNA"/>
</dbReference>
<dbReference type="Proteomes" id="UP000029121">
    <property type="component" value="Unassembled WGS sequence"/>
</dbReference>
<dbReference type="InterPro" id="IPR036047">
    <property type="entry name" value="F-box-like_dom_sf"/>
</dbReference>
<dbReference type="eggNOG" id="ENOG502RRQ4">
    <property type="taxonomic scope" value="Eukaryota"/>
</dbReference>
<dbReference type="InterPro" id="IPR032675">
    <property type="entry name" value="LRR_dom_sf"/>
</dbReference>
<dbReference type="InterPro" id="IPR055294">
    <property type="entry name" value="FBL60-like"/>
</dbReference>
<dbReference type="InterPro" id="IPR001810">
    <property type="entry name" value="F-box_dom"/>
</dbReference>
<dbReference type="InterPro" id="IPR055411">
    <property type="entry name" value="LRR_FXL15/At3g58940/PEG3-like"/>
</dbReference>
<dbReference type="Pfam" id="PF00646">
    <property type="entry name" value="F-box"/>
    <property type="match status" value="1"/>
</dbReference>
<evidence type="ECO:0000259" key="1">
    <source>
        <dbReference type="PROSITE" id="PS50181"/>
    </source>
</evidence>
<dbReference type="CDD" id="cd22160">
    <property type="entry name" value="F-box_AtFBL13-like"/>
    <property type="match status" value="1"/>
</dbReference>
<reference evidence="3" key="1">
    <citation type="journal article" date="2013" name="Nat. Genet.">
        <title>The Capsella rubella genome and the genomic consequences of rapid mating system evolution.</title>
        <authorList>
            <person name="Slotte T."/>
            <person name="Hazzouri K.M."/>
            <person name="Agren J.A."/>
            <person name="Koenig D."/>
            <person name="Maumus F."/>
            <person name="Guo Y.L."/>
            <person name="Steige K."/>
            <person name="Platts A.E."/>
            <person name="Escobar J.S."/>
            <person name="Newman L.K."/>
            <person name="Wang W."/>
            <person name="Mandakova T."/>
            <person name="Vello E."/>
            <person name="Smith L.M."/>
            <person name="Henz S.R."/>
            <person name="Steffen J."/>
            <person name="Takuno S."/>
            <person name="Brandvain Y."/>
            <person name="Coop G."/>
            <person name="Andolfatto P."/>
            <person name="Hu T.T."/>
            <person name="Blanchette M."/>
            <person name="Clark R.M."/>
            <person name="Quesneville H."/>
            <person name="Nordborg M."/>
            <person name="Gaut B.S."/>
            <person name="Lysak M.A."/>
            <person name="Jenkins J."/>
            <person name="Grimwood J."/>
            <person name="Chapman J."/>
            <person name="Prochnik S."/>
            <person name="Shu S."/>
            <person name="Rokhsar D."/>
            <person name="Schmutz J."/>
            <person name="Weigel D."/>
            <person name="Wright S.I."/>
        </authorList>
    </citation>
    <scope>NUCLEOTIDE SEQUENCE [LARGE SCALE GENOMIC DNA]</scope>
    <source>
        <strain evidence="3">cv. Monte Gargano</strain>
    </source>
</reference>
<proteinExistence type="predicted"/>
<feature type="non-terminal residue" evidence="2">
    <location>
        <position position="251"/>
    </location>
</feature>
<dbReference type="SUPFAM" id="SSF52047">
    <property type="entry name" value="RNI-like"/>
    <property type="match status" value="1"/>
</dbReference>
<organism evidence="2 3">
    <name type="scientific">Capsella rubella</name>
    <dbReference type="NCBI Taxonomy" id="81985"/>
    <lineage>
        <taxon>Eukaryota</taxon>
        <taxon>Viridiplantae</taxon>
        <taxon>Streptophyta</taxon>
        <taxon>Embryophyta</taxon>
        <taxon>Tracheophyta</taxon>
        <taxon>Spermatophyta</taxon>
        <taxon>Magnoliopsida</taxon>
        <taxon>eudicotyledons</taxon>
        <taxon>Gunneridae</taxon>
        <taxon>Pentapetalae</taxon>
        <taxon>rosids</taxon>
        <taxon>malvids</taxon>
        <taxon>Brassicales</taxon>
        <taxon>Brassicaceae</taxon>
        <taxon>Camelineae</taxon>
        <taxon>Capsella</taxon>
    </lineage>
</organism>
<accession>R0GKB5</accession>
<feature type="domain" description="F-box" evidence="1">
    <location>
        <begin position="12"/>
        <end position="60"/>
    </location>
</feature>
<dbReference type="PANTHER" id="PTHR31293">
    <property type="entry name" value="RNI-LIKE SUPERFAMILY PROTEIN"/>
    <property type="match status" value="1"/>
</dbReference>
<protein>
    <recommendedName>
        <fullName evidence="1">F-box domain-containing protein</fullName>
    </recommendedName>
</protein>
<dbReference type="Gene3D" id="3.80.10.10">
    <property type="entry name" value="Ribonuclease Inhibitor"/>
    <property type="match status" value="1"/>
</dbReference>
<dbReference type="AlphaFoldDB" id="R0GKB5"/>
<dbReference type="Pfam" id="PF24758">
    <property type="entry name" value="LRR_At5g56370"/>
    <property type="match status" value="1"/>
</dbReference>
<name>R0GKB5_9BRAS</name>
<dbReference type="STRING" id="81985.R0GKB5"/>
<gene>
    <name evidence="2" type="ORF">CARUB_v10005577mg</name>
</gene>
<dbReference type="PANTHER" id="PTHR31293:SF16">
    <property type="entry name" value="RNI-LIKE SUPERFAMILY PROTEIN"/>
    <property type="match status" value="1"/>
</dbReference>